<gene>
    <name evidence="6" type="ORF">C4541_02530</name>
</gene>
<name>A0A3A4REK5_9BACT</name>
<evidence type="ECO:0000256" key="2">
    <source>
        <dbReference type="ARBA" id="ARBA00016013"/>
    </source>
</evidence>
<dbReference type="GO" id="GO:0044781">
    <property type="term" value="P:bacterial-type flagellum organization"/>
    <property type="evidence" value="ECO:0007669"/>
    <property type="project" value="UniProtKB-KW"/>
</dbReference>
<comment type="caution">
    <text evidence="6">The sequence shown here is derived from an EMBL/GenBank/DDBJ whole genome shotgun (WGS) entry which is preliminary data.</text>
</comment>
<evidence type="ECO:0000313" key="6">
    <source>
        <dbReference type="EMBL" id="RJP61231.1"/>
    </source>
</evidence>
<feature type="region of interest" description="Disordered" evidence="5">
    <location>
        <begin position="1"/>
        <end position="23"/>
    </location>
</feature>
<evidence type="ECO:0000256" key="1">
    <source>
        <dbReference type="ARBA" id="ARBA00010577"/>
    </source>
</evidence>
<dbReference type="Pfam" id="PF03963">
    <property type="entry name" value="FlgD"/>
    <property type="match status" value="1"/>
</dbReference>
<dbReference type="InterPro" id="IPR005648">
    <property type="entry name" value="FlgD"/>
</dbReference>
<comment type="function">
    <text evidence="4">Required for flagellar hook formation. May act as a scaffolding protein.</text>
</comment>
<organism evidence="6 7">
    <name type="scientific">Candidatus Auribacter fodinae</name>
    <dbReference type="NCBI Taxonomy" id="2093366"/>
    <lineage>
        <taxon>Bacteria</taxon>
        <taxon>Pseudomonadati</taxon>
        <taxon>Candidatus Auribacterota</taxon>
        <taxon>Candidatus Auribacteria</taxon>
        <taxon>Candidatus Auribacterales</taxon>
        <taxon>Candidatus Auribacteraceae</taxon>
        <taxon>Candidatus Auribacter</taxon>
    </lineage>
</organism>
<evidence type="ECO:0000313" key="7">
    <source>
        <dbReference type="Proteomes" id="UP000266426"/>
    </source>
</evidence>
<proteinExistence type="inferred from homology"/>
<keyword evidence="3" id="KW-1005">Bacterial flagellum biogenesis</keyword>
<dbReference type="AlphaFoldDB" id="A0A3A4REK5"/>
<evidence type="ECO:0000256" key="3">
    <source>
        <dbReference type="ARBA" id="ARBA00022795"/>
    </source>
</evidence>
<protein>
    <recommendedName>
        <fullName evidence="2">Basal-body rod modification protein FlgD</fullName>
    </recommendedName>
</protein>
<reference evidence="6 7" key="1">
    <citation type="journal article" date="2017" name="ISME J.">
        <title>Energy and carbon metabolisms in a deep terrestrial subsurface fluid microbial community.</title>
        <authorList>
            <person name="Momper L."/>
            <person name="Jungbluth S.P."/>
            <person name="Lee M.D."/>
            <person name="Amend J.P."/>
        </authorList>
    </citation>
    <scope>NUCLEOTIDE SEQUENCE [LARGE SCALE GENOMIC DNA]</scope>
    <source>
        <strain evidence="6">SURF_26</strain>
    </source>
</reference>
<evidence type="ECO:0000256" key="5">
    <source>
        <dbReference type="SAM" id="MobiDB-lite"/>
    </source>
</evidence>
<dbReference type="EMBL" id="QZJZ01000015">
    <property type="protein sequence ID" value="RJP61231.1"/>
    <property type="molecule type" value="Genomic_DNA"/>
</dbReference>
<sequence>MSISATQSTSTQESSSSSKLFSSESSNLGKDDFLNLFVAQLANQDPMEPLSNEEFIAQMATFSQLEQLTNLNSSFESFARGQILSGSSGLIGKTVTAIDGSGDEQSEVTGVVNAVLYKNGKALVAIGDKEISINNITEING</sequence>
<evidence type="ECO:0000256" key="4">
    <source>
        <dbReference type="ARBA" id="ARBA00024746"/>
    </source>
</evidence>
<comment type="similarity">
    <text evidence="1">Belongs to the FlgD family.</text>
</comment>
<dbReference type="Proteomes" id="UP000266426">
    <property type="component" value="Unassembled WGS sequence"/>
</dbReference>
<accession>A0A3A4REK5</accession>